<evidence type="ECO:0000313" key="2">
    <source>
        <dbReference type="Proteomes" id="UP000664844"/>
    </source>
</evidence>
<proteinExistence type="predicted"/>
<dbReference type="RefSeq" id="WP_207090737.1">
    <property type="nucleotide sequence ID" value="NZ_JAFLQW010000674.1"/>
</dbReference>
<name>A0ABS3FYV2_9CYAN</name>
<organism evidence="1 2">
    <name type="scientific">Phormidium pseudopriestleyi FRX01</name>
    <dbReference type="NCBI Taxonomy" id="1759528"/>
    <lineage>
        <taxon>Bacteria</taxon>
        <taxon>Bacillati</taxon>
        <taxon>Cyanobacteriota</taxon>
        <taxon>Cyanophyceae</taxon>
        <taxon>Oscillatoriophycideae</taxon>
        <taxon>Oscillatoriales</taxon>
        <taxon>Oscillatoriaceae</taxon>
        <taxon>Phormidium</taxon>
    </lineage>
</organism>
<dbReference type="InterPro" id="IPR054053">
    <property type="entry name" value="DUF6887"/>
</dbReference>
<reference evidence="1 2" key="1">
    <citation type="submission" date="2021-03" db="EMBL/GenBank/DDBJ databases">
        <title>Metabolic Capacity of the Antarctic Cyanobacterium Phormidium pseudopriestleyi that Sustains Oxygenic Photosynthesis in the Presence of Hydrogen Sulfide.</title>
        <authorList>
            <person name="Lumian J.E."/>
            <person name="Jungblut A.D."/>
            <person name="Dillon M.L."/>
            <person name="Hawes I."/>
            <person name="Doran P.T."/>
            <person name="Mackey T.J."/>
            <person name="Dick G.J."/>
            <person name="Grettenberger C.L."/>
            <person name="Sumner D.Y."/>
        </authorList>
    </citation>
    <scope>NUCLEOTIDE SEQUENCE [LARGE SCALE GENOMIC DNA]</scope>
    <source>
        <strain evidence="1 2">FRX01</strain>
    </source>
</reference>
<comment type="caution">
    <text evidence="1">The sequence shown here is derived from an EMBL/GenBank/DDBJ whole genome shotgun (WGS) entry which is preliminary data.</text>
</comment>
<dbReference type="Proteomes" id="UP000664844">
    <property type="component" value="Unassembled WGS sequence"/>
</dbReference>
<sequence length="75" mass="8766">MNPKFELMSREQLKAYLLSNRDDLEALEALVNRRSPDAEATWYPAPLTEETIRISEEAIQRRIEADDRPSKNFQS</sequence>
<dbReference type="EMBL" id="JAFLQW010000674">
    <property type="protein sequence ID" value="MBO0352325.1"/>
    <property type="molecule type" value="Genomic_DNA"/>
</dbReference>
<dbReference type="Pfam" id="PF21826">
    <property type="entry name" value="DUF6887"/>
    <property type="match status" value="1"/>
</dbReference>
<keyword evidence="2" id="KW-1185">Reference proteome</keyword>
<protein>
    <submittedName>
        <fullName evidence="1">Uncharacterized protein</fullName>
    </submittedName>
</protein>
<gene>
    <name evidence="1" type="ORF">J0895_25225</name>
</gene>
<evidence type="ECO:0000313" key="1">
    <source>
        <dbReference type="EMBL" id="MBO0352325.1"/>
    </source>
</evidence>
<accession>A0ABS3FYV2</accession>